<feature type="region of interest" description="Disordered" evidence="8">
    <location>
        <begin position="313"/>
        <end position="337"/>
    </location>
</feature>
<evidence type="ECO:0000313" key="11">
    <source>
        <dbReference type="Proteomes" id="UP000676194"/>
    </source>
</evidence>
<evidence type="ECO:0000256" key="6">
    <source>
        <dbReference type="ARBA" id="ARBA00023136"/>
    </source>
</evidence>
<feature type="transmembrane region" description="Helical" evidence="9">
    <location>
        <begin position="177"/>
        <end position="208"/>
    </location>
</feature>
<name>A0A8E6B2L1_9BACT</name>
<dbReference type="Proteomes" id="UP000676194">
    <property type="component" value="Chromosome"/>
</dbReference>
<evidence type="ECO:0000256" key="1">
    <source>
        <dbReference type="ARBA" id="ARBA00004651"/>
    </source>
</evidence>
<protein>
    <submittedName>
        <fullName evidence="10">DUF2029 domain-containing protein</fullName>
    </submittedName>
</protein>
<feature type="transmembrane region" description="Helical" evidence="9">
    <location>
        <begin position="143"/>
        <end position="165"/>
    </location>
</feature>
<feature type="compositionally biased region" description="Basic and acidic residues" evidence="8">
    <location>
        <begin position="313"/>
        <end position="328"/>
    </location>
</feature>
<evidence type="ECO:0000256" key="7">
    <source>
        <dbReference type="ARBA" id="ARBA00024033"/>
    </source>
</evidence>
<dbReference type="AlphaFoldDB" id="A0A8E6B2L1"/>
<feature type="transmembrane region" description="Helical" evidence="9">
    <location>
        <begin position="266"/>
        <end position="285"/>
    </location>
</feature>
<evidence type="ECO:0000313" key="10">
    <source>
        <dbReference type="EMBL" id="QVL30960.1"/>
    </source>
</evidence>
<dbReference type="RefSeq" id="WP_213494842.1">
    <property type="nucleotide sequence ID" value="NZ_CP074694.1"/>
</dbReference>
<feature type="transmembrane region" description="Helical" evidence="9">
    <location>
        <begin position="60"/>
        <end position="81"/>
    </location>
</feature>
<keyword evidence="11" id="KW-1185">Reference proteome</keyword>
<keyword evidence="2" id="KW-1003">Cell membrane</keyword>
<evidence type="ECO:0000256" key="8">
    <source>
        <dbReference type="SAM" id="MobiDB-lite"/>
    </source>
</evidence>
<sequence>MRRTSGFDGPGNIVAYNPHPPLAVLLTVPFSYLSFYLSWRVQQGVQLFVLAIAWNWAGKLFGYRSWRFSALGGLTVLWAPIWQGLDWGQPVGIIAFLAVMLWALARDSRPVLCGVGLCAACLIRPFFFLISAVAITWSLKRFMIAALAALATTFLMFALIGVWPWTWTEKAAEAGQFSALCGSIPGVLGLNSKIGMVLFFAMLIPVALVRSRANNPDLGVAMALTQAMLTYTHAWFQYDVSLLPVVIWIVSRTSMDSERSNGNQRLALRLAFLYIVLRALPSMATGSSIELWIQVIGRSMLLIAAWLTSEDEDRHSNLEPTEPRDGPRPPESSLSDV</sequence>
<feature type="transmembrane region" description="Helical" evidence="9">
    <location>
        <begin position="112"/>
        <end position="137"/>
    </location>
</feature>
<evidence type="ECO:0000256" key="2">
    <source>
        <dbReference type="ARBA" id="ARBA00022475"/>
    </source>
</evidence>
<keyword evidence="5 9" id="KW-1133">Transmembrane helix</keyword>
<reference evidence="10" key="1">
    <citation type="submission" date="2021-05" db="EMBL/GenBank/DDBJ databases">
        <title>Complete genome sequence of the cellulolytic planctomycete Telmatocola sphagniphila SP2T and characterization of the first cellulase from planctomycetes.</title>
        <authorList>
            <person name="Rakitin A.L."/>
            <person name="Beletsky A.V."/>
            <person name="Naumoff D.G."/>
            <person name="Kulichevskaya I.S."/>
            <person name="Mardanov A.V."/>
            <person name="Ravin N.V."/>
            <person name="Dedysh S.N."/>
        </authorList>
    </citation>
    <scope>NUCLEOTIDE SEQUENCE</scope>
    <source>
        <strain evidence="10">SP2T</strain>
    </source>
</reference>
<evidence type="ECO:0000256" key="3">
    <source>
        <dbReference type="ARBA" id="ARBA00022679"/>
    </source>
</evidence>
<keyword evidence="6 9" id="KW-0472">Membrane</keyword>
<dbReference type="GO" id="GO:0005886">
    <property type="term" value="C:plasma membrane"/>
    <property type="evidence" value="ECO:0007669"/>
    <property type="project" value="UniProtKB-SubCell"/>
</dbReference>
<proteinExistence type="inferred from homology"/>
<evidence type="ECO:0000256" key="4">
    <source>
        <dbReference type="ARBA" id="ARBA00022692"/>
    </source>
</evidence>
<dbReference type="Pfam" id="PF09594">
    <property type="entry name" value="GT87"/>
    <property type="match status" value="1"/>
</dbReference>
<keyword evidence="4 9" id="KW-0812">Transmembrane</keyword>
<dbReference type="GO" id="GO:0016758">
    <property type="term" value="F:hexosyltransferase activity"/>
    <property type="evidence" value="ECO:0007669"/>
    <property type="project" value="InterPro"/>
</dbReference>
<feature type="transmembrane region" description="Helical" evidence="9">
    <location>
        <begin position="228"/>
        <end position="250"/>
    </location>
</feature>
<evidence type="ECO:0000256" key="5">
    <source>
        <dbReference type="ARBA" id="ARBA00022989"/>
    </source>
</evidence>
<dbReference type="InterPro" id="IPR018584">
    <property type="entry name" value="GT87"/>
</dbReference>
<comment type="similarity">
    <text evidence="7">Belongs to the glycosyltransferase 87 family.</text>
</comment>
<accession>A0A8E6B2L1</accession>
<comment type="subcellular location">
    <subcellularLocation>
        <location evidence="1">Cell membrane</location>
        <topology evidence="1">Multi-pass membrane protein</topology>
    </subcellularLocation>
</comment>
<evidence type="ECO:0000256" key="9">
    <source>
        <dbReference type="SAM" id="Phobius"/>
    </source>
</evidence>
<dbReference type="EMBL" id="CP074694">
    <property type="protein sequence ID" value="QVL30960.1"/>
    <property type="molecule type" value="Genomic_DNA"/>
</dbReference>
<dbReference type="KEGG" id="tsph:KIH39_19190"/>
<feature type="transmembrane region" description="Helical" evidence="9">
    <location>
        <begin position="87"/>
        <end position="105"/>
    </location>
</feature>
<gene>
    <name evidence="10" type="ORF">KIH39_19190</name>
</gene>
<keyword evidence="3" id="KW-0808">Transferase</keyword>
<organism evidence="10 11">
    <name type="scientific">Telmatocola sphagniphila</name>
    <dbReference type="NCBI Taxonomy" id="1123043"/>
    <lineage>
        <taxon>Bacteria</taxon>
        <taxon>Pseudomonadati</taxon>
        <taxon>Planctomycetota</taxon>
        <taxon>Planctomycetia</taxon>
        <taxon>Gemmatales</taxon>
        <taxon>Gemmataceae</taxon>
    </lineage>
</organism>
<feature type="transmembrane region" description="Helical" evidence="9">
    <location>
        <begin position="20"/>
        <end position="39"/>
    </location>
</feature>